<dbReference type="Proteomes" id="UP000242450">
    <property type="component" value="Chromosome 27"/>
</dbReference>
<evidence type="ECO:0000313" key="3">
    <source>
        <dbReference type="Proteomes" id="UP000242450"/>
    </source>
</evidence>
<feature type="compositionally biased region" description="Basic and acidic residues" evidence="1">
    <location>
        <begin position="56"/>
        <end position="71"/>
    </location>
</feature>
<comment type="caution">
    <text evidence="2">The sequence shown here is derived from an EMBL/GenBank/DDBJ whole genome shotgun (WGS) entry which is preliminary data.</text>
</comment>
<evidence type="ECO:0000313" key="2">
    <source>
        <dbReference type="EMBL" id="OWK01813.1"/>
    </source>
</evidence>
<proteinExistence type="predicted"/>
<dbReference type="EMBL" id="MKHE01000027">
    <property type="protein sequence ID" value="OWK01813.1"/>
    <property type="molecule type" value="Genomic_DNA"/>
</dbReference>
<sequence>MGYGTCGAALMNDIKCYGNADYCFYGKIITKIKSETMQKSLVLNGKISYYSSVKGLVDDPGDRFDQRHEEQREPDDADEQHDDHAPHPIQLDRLRVVSVHTQSITALSSVRKGTRRNL</sequence>
<protein>
    <submittedName>
        <fullName evidence="2">Uncharacterized protein</fullName>
    </submittedName>
</protein>
<dbReference type="AlphaFoldDB" id="A0A212C749"/>
<feature type="compositionally biased region" description="Basic and acidic residues" evidence="1">
    <location>
        <begin position="81"/>
        <end position="92"/>
    </location>
</feature>
<feature type="region of interest" description="Disordered" evidence="1">
    <location>
        <begin position="56"/>
        <end position="92"/>
    </location>
</feature>
<reference evidence="2 3" key="1">
    <citation type="journal article" date="2018" name="Mol. Genet. Genomics">
        <title>The red deer Cervus elaphus genome CerEla1.0: sequencing, annotating, genes, and chromosomes.</title>
        <authorList>
            <person name="Bana N.A."/>
            <person name="Nyiri A."/>
            <person name="Nagy J."/>
            <person name="Frank K."/>
            <person name="Nagy T."/>
            <person name="Steger V."/>
            <person name="Schiller M."/>
            <person name="Lakatos P."/>
            <person name="Sugar L."/>
            <person name="Horn P."/>
            <person name="Barta E."/>
            <person name="Orosz L."/>
        </authorList>
    </citation>
    <scope>NUCLEOTIDE SEQUENCE [LARGE SCALE GENOMIC DNA]</scope>
    <source>
        <strain evidence="2">Hungarian</strain>
    </source>
</reference>
<name>A0A212C749_CEREH</name>
<evidence type="ECO:0000256" key="1">
    <source>
        <dbReference type="SAM" id="MobiDB-lite"/>
    </source>
</evidence>
<gene>
    <name evidence="2" type="ORF">Celaphus_00017726</name>
</gene>
<organism evidence="2 3">
    <name type="scientific">Cervus elaphus hippelaphus</name>
    <name type="common">European red deer</name>
    <dbReference type="NCBI Taxonomy" id="46360"/>
    <lineage>
        <taxon>Eukaryota</taxon>
        <taxon>Metazoa</taxon>
        <taxon>Chordata</taxon>
        <taxon>Craniata</taxon>
        <taxon>Vertebrata</taxon>
        <taxon>Euteleostomi</taxon>
        <taxon>Mammalia</taxon>
        <taxon>Eutheria</taxon>
        <taxon>Laurasiatheria</taxon>
        <taxon>Artiodactyla</taxon>
        <taxon>Ruminantia</taxon>
        <taxon>Pecora</taxon>
        <taxon>Cervidae</taxon>
        <taxon>Cervinae</taxon>
        <taxon>Cervus</taxon>
    </lineage>
</organism>
<accession>A0A212C749</accession>
<keyword evidence="3" id="KW-1185">Reference proteome</keyword>